<dbReference type="GO" id="GO:0008652">
    <property type="term" value="P:amino acid biosynthetic process"/>
    <property type="evidence" value="ECO:0007669"/>
    <property type="project" value="UniProtKB-KW"/>
</dbReference>
<dbReference type="Proteomes" id="UP000197032">
    <property type="component" value="Unassembled WGS sequence"/>
</dbReference>
<dbReference type="PROSITE" id="PS00163">
    <property type="entry name" value="FUMARATE_LYASES"/>
    <property type="match status" value="1"/>
</dbReference>
<organism evidence="4 5">
    <name type="scientific">Calderihabitans maritimus</name>
    <dbReference type="NCBI Taxonomy" id="1246530"/>
    <lineage>
        <taxon>Bacteria</taxon>
        <taxon>Bacillati</taxon>
        <taxon>Bacillota</taxon>
        <taxon>Clostridia</taxon>
        <taxon>Neomoorellales</taxon>
        <taxon>Calderihabitantaceae</taxon>
        <taxon>Calderihabitans</taxon>
    </lineage>
</organism>
<sequence length="450" mass="50437">MAAHMLDSILFADQFGTAEMRNIFDDENLIQKWLDVEVALAKAEAELGIIPKEAAEEIARKGKVAFLDLAEMKRQVEVTGHPIVPLIRVFRDACAGDAGEYIHWGATTQDIMDTAVILQLKEAYELIEKQLTEVHRAASLLAQKYRDVPMPGRTHGQHALPITFGYKVAIWVGEMGRHLERLRESRKRVLVGNFAGAVGTLASLGYQGLEVQRLMMKELGLEVPDVAWHVSRDRIAEFLCVVGLIASTLGKIANEIINLQKTELGEVEEPFVIGKVGSSTMPHKRNPMICENIVALTRIIRAQVPLALETAYHQEHERDMSSWQAEWEFLPEVCILLSAALKYSEHVLRNLTVYPAKMYENLNISGGLIMSEAVMLRLAREIGRQKAHDLIYQITMECFEKGIALVEGLCSHPVVGQLLSRDEVEHLLDPVNYTGLSAYFVDRITKAHEV</sequence>
<reference evidence="5" key="1">
    <citation type="journal article" date="2017" name="Appl. Environ. Microbiol.">
        <title>Genomic analysis of Calderihabitans maritimus KKC1, a thermophilic hydrogenogenic carboxydotrophic bacterium isolated from marine sediment.</title>
        <authorList>
            <person name="Omae K."/>
            <person name="Yoneda Y."/>
            <person name="Fukuyama Y."/>
            <person name="Yoshida T."/>
            <person name="Sako Y."/>
        </authorList>
    </citation>
    <scope>NUCLEOTIDE SEQUENCE [LARGE SCALE GENOMIC DNA]</scope>
    <source>
        <strain evidence="5">KKC1</strain>
    </source>
</reference>
<name>A0A1Z5HU49_9FIRM</name>
<comment type="caution">
    <text evidence="4">The sequence shown here is derived from an EMBL/GenBank/DDBJ whole genome shotgun (WGS) entry which is preliminary data.</text>
</comment>
<dbReference type="SUPFAM" id="SSF48557">
    <property type="entry name" value="L-aspartase-like"/>
    <property type="match status" value="1"/>
</dbReference>
<dbReference type="Pfam" id="PF10397">
    <property type="entry name" value="ADSL_C"/>
    <property type="match status" value="1"/>
</dbReference>
<dbReference type="PRINTS" id="PR00145">
    <property type="entry name" value="ARGSUCLYASE"/>
</dbReference>
<evidence type="ECO:0000313" key="4">
    <source>
        <dbReference type="EMBL" id="GAW92810.1"/>
    </source>
</evidence>
<dbReference type="InterPro" id="IPR022761">
    <property type="entry name" value="Fumarate_lyase_N"/>
</dbReference>
<dbReference type="OrthoDB" id="9768878at2"/>
<dbReference type="NCBIfam" id="TIGR00928">
    <property type="entry name" value="purB"/>
    <property type="match status" value="1"/>
</dbReference>
<dbReference type="RefSeq" id="WP_088554077.1">
    <property type="nucleotide sequence ID" value="NZ_BDGJ01000101.1"/>
</dbReference>
<dbReference type="GO" id="GO:0070626">
    <property type="term" value="F:(S)-2-(5-amino-1-(5-phospho-D-ribosyl)imidazole-4-carboxamido) succinate lyase (fumarate-forming) activity"/>
    <property type="evidence" value="ECO:0007669"/>
    <property type="project" value="TreeGrafter"/>
</dbReference>
<accession>A0A1Z5HU49</accession>
<dbReference type="UniPathway" id="UPA00075">
    <property type="reaction ID" value="UER00336"/>
</dbReference>
<feature type="domain" description="Adenylosuccinate lyase C-terminal" evidence="3">
    <location>
        <begin position="366"/>
        <end position="445"/>
    </location>
</feature>
<dbReference type="GO" id="GO:0044208">
    <property type="term" value="P:'de novo' AMP biosynthetic process"/>
    <property type="evidence" value="ECO:0007669"/>
    <property type="project" value="UniProtKB-UniPathway"/>
</dbReference>
<keyword evidence="2 4" id="KW-0456">Lyase</keyword>
<dbReference type="Pfam" id="PF00206">
    <property type="entry name" value="Lyase_1"/>
    <property type="match status" value="1"/>
</dbReference>
<dbReference type="PANTHER" id="PTHR43172:SF1">
    <property type="entry name" value="ADENYLOSUCCINATE LYASE"/>
    <property type="match status" value="1"/>
</dbReference>
<dbReference type="AlphaFoldDB" id="A0A1Z5HU49"/>
<dbReference type="Gene3D" id="1.10.40.30">
    <property type="entry name" value="Fumarase/aspartase (C-terminal domain)"/>
    <property type="match status" value="1"/>
</dbReference>
<dbReference type="UniPathway" id="UPA00074">
    <property type="reaction ID" value="UER00132"/>
</dbReference>
<dbReference type="GO" id="GO:0006189">
    <property type="term" value="P:'de novo' IMP biosynthetic process"/>
    <property type="evidence" value="ECO:0007669"/>
    <property type="project" value="UniProtKB-UniPathway"/>
</dbReference>
<evidence type="ECO:0000256" key="1">
    <source>
        <dbReference type="ARBA" id="ARBA00022605"/>
    </source>
</evidence>
<dbReference type="InterPro" id="IPR000362">
    <property type="entry name" value="Fumarate_lyase_fam"/>
</dbReference>
<dbReference type="GO" id="GO:0004018">
    <property type="term" value="F:N6-(1,2-dicarboxyethyl)AMP AMP-lyase (fumarate-forming) activity"/>
    <property type="evidence" value="ECO:0007669"/>
    <property type="project" value="InterPro"/>
</dbReference>
<protein>
    <submittedName>
        <fullName evidence="4">Adenylosuccinate lyase</fullName>
    </submittedName>
</protein>
<dbReference type="PRINTS" id="PR00149">
    <property type="entry name" value="FUMRATELYASE"/>
</dbReference>
<dbReference type="PANTHER" id="PTHR43172">
    <property type="entry name" value="ADENYLOSUCCINATE LYASE"/>
    <property type="match status" value="1"/>
</dbReference>
<proteinExistence type="predicted"/>
<dbReference type="EMBL" id="BDGJ01000101">
    <property type="protein sequence ID" value="GAW92810.1"/>
    <property type="molecule type" value="Genomic_DNA"/>
</dbReference>
<evidence type="ECO:0000256" key="2">
    <source>
        <dbReference type="ARBA" id="ARBA00023239"/>
    </source>
</evidence>
<evidence type="ECO:0000259" key="3">
    <source>
        <dbReference type="SMART" id="SM00998"/>
    </source>
</evidence>
<dbReference type="InterPro" id="IPR004769">
    <property type="entry name" value="Pur_lyase"/>
</dbReference>
<dbReference type="CDD" id="cd01597">
    <property type="entry name" value="pCLME"/>
    <property type="match status" value="1"/>
</dbReference>
<dbReference type="GO" id="GO:0005829">
    <property type="term" value="C:cytosol"/>
    <property type="evidence" value="ECO:0007669"/>
    <property type="project" value="TreeGrafter"/>
</dbReference>
<evidence type="ECO:0000313" key="5">
    <source>
        <dbReference type="Proteomes" id="UP000197032"/>
    </source>
</evidence>
<dbReference type="InterPro" id="IPR008948">
    <property type="entry name" value="L-Aspartase-like"/>
</dbReference>
<dbReference type="InterPro" id="IPR020557">
    <property type="entry name" value="Fumarate_lyase_CS"/>
</dbReference>
<dbReference type="FunFam" id="1.20.200.10:FF:000014">
    <property type="entry name" value="3-carboxy-cis,cis-muconate cycloisomerase"/>
    <property type="match status" value="1"/>
</dbReference>
<dbReference type="Gene3D" id="1.20.200.10">
    <property type="entry name" value="Fumarase/aspartase (Central domain)"/>
    <property type="match status" value="1"/>
</dbReference>
<keyword evidence="1" id="KW-0028">Amino-acid biosynthesis</keyword>
<keyword evidence="5" id="KW-1185">Reference proteome</keyword>
<dbReference type="InterPro" id="IPR019468">
    <property type="entry name" value="AdenyloSucc_lyase_C"/>
</dbReference>
<gene>
    <name evidence="4" type="ORF">KKC1_19590</name>
</gene>
<dbReference type="SMART" id="SM00998">
    <property type="entry name" value="ADSL_C"/>
    <property type="match status" value="1"/>
</dbReference>